<organism evidence="1">
    <name type="scientific">bioreactor metagenome</name>
    <dbReference type="NCBI Taxonomy" id="1076179"/>
    <lineage>
        <taxon>unclassified sequences</taxon>
        <taxon>metagenomes</taxon>
        <taxon>ecological metagenomes</taxon>
    </lineage>
</organism>
<comment type="caution">
    <text evidence="1">The sequence shown here is derived from an EMBL/GenBank/DDBJ whole genome shotgun (WGS) entry which is preliminary data.</text>
</comment>
<accession>A0A644ZE70</accession>
<name>A0A644ZE70_9ZZZZ</name>
<reference evidence="1" key="1">
    <citation type="submission" date="2019-08" db="EMBL/GenBank/DDBJ databases">
        <authorList>
            <person name="Kucharzyk K."/>
            <person name="Murdoch R.W."/>
            <person name="Higgins S."/>
            <person name="Loffler F."/>
        </authorList>
    </citation>
    <scope>NUCLEOTIDE SEQUENCE</scope>
</reference>
<dbReference type="AlphaFoldDB" id="A0A644ZE70"/>
<sequence>MSTLTEDGTLLVGVERDGKFHKKFTLRVATMKDVENALEDAGPDASNARVARHKWGYH</sequence>
<dbReference type="EMBL" id="VSSQ01008201">
    <property type="protein sequence ID" value="MPM38191.1"/>
    <property type="molecule type" value="Genomic_DNA"/>
</dbReference>
<evidence type="ECO:0000313" key="1">
    <source>
        <dbReference type="EMBL" id="MPM38191.1"/>
    </source>
</evidence>
<gene>
    <name evidence="1" type="ORF">SDC9_84818</name>
</gene>
<proteinExistence type="predicted"/>
<protein>
    <submittedName>
        <fullName evidence="1">Uncharacterized protein</fullName>
    </submittedName>
</protein>